<dbReference type="Pfam" id="PF00156">
    <property type="entry name" value="Pribosyltran"/>
    <property type="match status" value="1"/>
</dbReference>
<dbReference type="SUPFAM" id="SSF53271">
    <property type="entry name" value="PRTase-like"/>
    <property type="match status" value="1"/>
</dbReference>
<comment type="catalytic activity">
    <reaction evidence="1 11">
        <text>AMP + diphosphate = 5-phospho-alpha-D-ribose 1-diphosphate + adenine</text>
        <dbReference type="Rhea" id="RHEA:16609"/>
        <dbReference type="ChEBI" id="CHEBI:16708"/>
        <dbReference type="ChEBI" id="CHEBI:33019"/>
        <dbReference type="ChEBI" id="CHEBI:58017"/>
        <dbReference type="ChEBI" id="CHEBI:456215"/>
        <dbReference type="EC" id="2.4.2.7"/>
    </reaction>
</comment>
<comment type="caution">
    <text evidence="13">The sequence shown here is derived from an EMBL/GenBank/DDBJ whole genome shotgun (WGS) entry which is preliminary data.</text>
</comment>
<accession>A0ABP4VLB9</accession>
<dbReference type="InterPro" id="IPR050054">
    <property type="entry name" value="UPRTase/APRTase"/>
</dbReference>
<keyword evidence="10 11" id="KW-0660">Purine salvage</keyword>
<protein>
    <recommendedName>
        <fullName evidence="6 11">Adenine phosphoribosyltransferase</fullName>
        <shortName evidence="11">APRT</shortName>
        <ecNumber evidence="6 11">2.4.2.7</ecNumber>
    </recommendedName>
</protein>
<evidence type="ECO:0000313" key="13">
    <source>
        <dbReference type="EMBL" id="GAA1728744.1"/>
    </source>
</evidence>
<dbReference type="EMBL" id="BAAAME010000002">
    <property type="protein sequence ID" value="GAA1728744.1"/>
    <property type="molecule type" value="Genomic_DNA"/>
</dbReference>
<keyword evidence="8 11" id="KW-0328">Glycosyltransferase</keyword>
<proteinExistence type="inferred from homology"/>
<dbReference type="InterPro" id="IPR029057">
    <property type="entry name" value="PRTase-like"/>
</dbReference>
<evidence type="ECO:0000256" key="11">
    <source>
        <dbReference type="HAMAP-Rule" id="MF_00004"/>
    </source>
</evidence>
<comment type="function">
    <text evidence="2 11">Catalyzes a salvage reaction resulting in the formation of AMP, that is energically less costly than de novo synthesis.</text>
</comment>
<evidence type="ECO:0000256" key="5">
    <source>
        <dbReference type="ARBA" id="ARBA00008391"/>
    </source>
</evidence>
<keyword evidence="7 11" id="KW-0963">Cytoplasm</keyword>
<evidence type="ECO:0000256" key="3">
    <source>
        <dbReference type="ARBA" id="ARBA00004496"/>
    </source>
</evidence>
<dbReference type="CDD" id="cd06223">
    <property type="entry name" value="PRTases_typeI"/>
    <property type="match status" value="1"/>
</dbReference>
<comment type="subcellular location">
    <subcellularLocation>
        <location evidence="3 11">Cytoplasm</location>
    </subcellularLocation>
</comment>
<gene>
    <name evidence="11" type="primary">apt</name>
    <name evidence="13" type="ORF">GCM10009710_06690</name>
</gene>
<comment type="subunit">
    <text evidence="11">Homodimer.</text>
</comment>
<dbReference type="NCBIfam" id="NF002636">
    <property type="entry name" value="PRK02304.1-5"/>
    <property type="match status" value="1"/>
</dbReference>
<evidence type="ECO:0000256" key="7">
    <source>
        <dbReference type="ARBA" id="ARBA00022490"/>
    </source>
</evidence>
<evidence type="ECO:0000259" key="12">
    <source>
        <dbReference type="Pfam" id="PF00156"/>
    </source>
</evidence>
<keyword evidence="14" id="KW-1185">Reference proteome</keyword>
<name>A0ABP4VLB9_9ACTN</name>
<dbReference type="InterPro" id="IPR000836">
    <property type="entry name" value="PRTase_dom"/>
</dbReference>
<dbReference type="GO" id="GO:0016757">
    <property type="term" value="F:glycosyltransferase activity"/>
    <property type="evidence" value="ECO:0007669"/>
    <property type="project" value="UniProtKB-KW"/>
</dbReference>
<comment type="pathway">
    <text evidence="4 11">Purine metabolism; AMP biosynthesis via salvage pathway; AMP from adenine: step 1/1.</text>
</comment>
<evidence type="ECO:0000256" key="6">
    <source>
        <dbReference type="ARBA" id="ARBA00011893"/>
    </source>
</evidence>
<evidence type="ECO:0000256" key="8">
    <source>
        <dbReference type="ARBA" id="ARBA00022676"/>
    </source>
</evidence>
<evidence type="ECO:0000313" key="14">
    <source>
        <dbReference type="Proteomes" id="UP001501057"/>
    </source>
</evidence>
<evidence type="ECO:0000256" key="4">
    <source>
        <dbReference type="ARBA" id="ARBA00004659"/>
    </source>
</evidence>
<comment type="similarity">
    <text evidence="5 11">Belongs to the purine/pyrimidine phosphoribosyltransferase family.</text>
</comment>
<dbReference type="HAMAP" id="MF_00004">
    <property type="entry name" value="Aden_phosphoribosyltr"/>
    <property type="match status" value="1"/>
</dbReference>
<evidence type="ECO:0000256" key="10">
    <source>
        <dbReference type="ARBA" id="ARBA00022726"/>
    </source>
</evidence>
<keyword evidence="9 11" id="KW-0808">Transferase</keyword>
<dbReference type="InterPro" id="IPR005764">
    <property type="entry name" value="Ade_phspho_trans"/>
</dbReference>
<evidence type="ECO:0000256" key="9">
    <source>
        <dbReference type="ARBA" id="ARBA00022679"/>
    </source>
</evidence>
<feature type="domain" description="Phosphoribosyltransferase" evidence="12">
    <location>
        <begin position="37"/>
        <end position="158"/>
    </location>
</feature>
<reference evidence="14" key="1">
    <citation type="journal article" date="2019" name="Int. J. Syst. Evol. Microbiol.">
        <title>The Global Catalogue of Microorganisms (GCM) 10K type strain sequencing project: providing services to taxonomists for standard genome sequencing and annotation.</title>
        <authorList>
            <consortium name="The Broad Institute Genomics Platform"/>
            <consortium name="The Broad Institute Genome Sequencing Center for Infectious Disease"/>
            <person name="Wu L."/>
            <person name="Ma J."/>
        </authorList>
    </citation>
    <scope>NUCLEOTIDE SEQUENCE [LARGE SCALE GENOMIC DNA]</scope>
    <source>
        <strain evidence="14">JCM 13518</strain>
    </source>
</reference>
<sequence length="178" mass="18258">MSADVTVPDVTDLVDRTVPVVADWPEPGVQFRDISPLLADPQAFATVADAMAQATGEVDLVLGVEARGFLFGLAVAERLGVGFVPVRKAGKLPGSTESVSYDLEYGSATIEVPSGAVAPGQRVAVVDDVLATGGTLAATVELARRCGGEVVSAVVLIEIEALGGRAVLDVPLAALRTY</sequence>
<dbReference type="Gene3D" id="3.40.50.2020">
    <property type="match status" value="1"/>
</dbReference>
<evidence type="ECO:0000256" key="2">
    <source>
        <dbReference type="ARBA" id="ARBA00003968"/>
    </source>
</evidence>
<evidence type="ECO:0000256" key="1">
    <source>
        <dbReference type="ARBA" id="ARBA00000868"/>
    </source>
</evidence>
<dbReference type="PANTHER" id="PTHR32315:SF3">
    <property type="entry name" value="ADENINE PHOSPHORIBOSYLTRANSFERASE"/>
    <property type="match status" value="1"/>
</dbReference>
<dbReference type="EC" id="2.4.2.7" evidence="6 11"/>
<dbReference type="NCBIfam" id="NF002634">
    <property type="entry name" value="PRK02304.1-3"/>
    <property type="match status" value="1"/>
</dbReference>
<dbReference type="Proteomes" id="UP001501057">
    <property type="component" value="Unassembled WGS sequence"/>
</dbReference>
<organism evidence="13 14">
    <name type="scientific">Aeromicrobium alkaliterrae</name>
    <dbReference type="NCBI Taxonomy" id="302168"/>
    <lineage>
        <taxon>Bacteria</taxon>
        <taxon>Bacillati</taxon>
        <taxon>Actinomycetota</taxon>
        <taxon>Actinomycetes</taxon>
        <taxon>Propionibacteriales</taxon>
        <taxon>Nocardioidaceae</taxon>
        <taxon>Aeromicrobium</taxon>
    </lineage>
</organism>
<dbReference type="PANTHER" id="PTHR32315">
    <property type="entry name" value="ADENINE PHOSPHORIBOSYLTRANSFERASE"/>
    <property type="match status" value="1"/>
</dbReference>